<feature type="transmembrane region" description="Helical" evidence="1">
    <location>
        <begin position="6"/>
        <end position="30"/>
    </location>
</feature>
<gene>
    <name evidence="3" type="ORF">A2704_07080</name>
</gene>
<dbReference type="Proteomes" id="UP000176445">
    <property type="component" value="Unassembled WGS sequence"/>
</dbReference>
<evidence type="ECO:0000313" key="4">
    <source>
        <dbReference type="Proteomes" id="UP000176445"/>
    </source>
</evidence>
<dbReference type="Gene3D" id="3.40.960.10">
    <property type="entry name" value="VSR Endonuclease"/>
    <property type="match status" value="1"/>
</dbReference>
<dbReference type="EMBL" id="MFKW01000017">
    <property type="protein sequence ID" value="OGG51759.1"/>
    <property type="molecule type" value="Genomic_DNA"/>
</dbReference>
<evidence type="ECO:0000313" key="3">
    <source>
        <dbReference type="EMBL" id="OGG51759.1"/>
    </source>
</evidence>
<accession>A0A1F6CRE4</accession>
<organism evidence="3 4">
    <name type="scientific">Candidatus Kaiserbacteria bacterium RIFCSPHIGHO2_01_FULL_54_36b</name>
    <dbReference type="NCBI Taxonomy" id="1798483"/>
    <lineage>
        <taxon>Bacteria</taxon>
        <taxon>Candidatus Kaiseribacteriota</taxon>
    </lineage>
</organism>
<sequence length="174" mass="19706">MEMIYLYILIGVILVVGAGFALMSGGLGGAEEKAKYRYTRRNFLLTRAERECYDVLVEAAGAEYRIFAQVHLPSLVDHTVRGQNWRAAFAHINRKSVDFVLCDKAYLSPKLAIELDDKSHERPDRQERDREVERILQEAGVPLLRIENLGSFNPNDLARRIKEALGVEKSTANS</sequence>
<comment type="caution">
    <text evidence="3">The sequence shown here is derived from an EMBL/GenBank/DDBJ whole genome shotgun (WGS) entry which is preliminary data.</text>
</comment>
<proteinExistence type="predicted"/>
<name>A0A1F6CRE4_9BACT</name>
<keyword evidence="1" id="KW-1133">Transmembrane helix</keyword>
<dbReference type="AlphaFoldDB" id="A0A1F6CRE4"/>
<dbReference type="InterPro" id="IPR024402">
    <property type="entry name" value="DUF2726"/>
</dbReference>
<keyword evidence="1" id="KW-0472">Membrane</keyword>
<reference evidence="3 4" key="1">
    <citation type="journal article" date="2016" name="Nat. Commun.">
        <title>Thousands of microbial genomes shed light on interconnected biogeochemical processes in an aquifer system.</title>
        <authorList>
            <person name="Anantharaman K."/>
            <person name="Brown C.T."/>
            <person name="Hug L.A."/>
            <person name="Sharon I."/>
            <person name="Castelle C.J."/>
            <person name="Probst A.J."/>
            <person name="Thomas B.C."/>
            <person name="Singh A."/>
            <person name="Wilkins M.J."/>
            <person name="Karaoz U."/>
            <person name="Brodie E.L."/>
            <person name="Williams K.H."/>
            <person name="Hubbard S.S."/>
            <person name="Banfield J.F."/>
        </authorList>
    </citation>
    <scope>NUCLEOTIDE SEQUENCE [LARGE SCALE GENOMIC DNA]</scope>
</reference>
<evidence type="ECO:0000256" key="1">
    <source>
        <dbReference type="SAM" id="Phobius"/>
    </source>
</evidence>
<keyword evidence="1" id="KW-0812">Transmembrane</keyword>
<evidence type="ECO:0000259" key="2">
    <source>
        <dbReference type="Pfam" id="PF10881"/>
    </source>
</evidence>
<protein>
    <recommendedName>
        <fullName evidence="2">DUF2726 domain-containing protein</fullName>
    </recommendedName>
</protein>
<dbReference type="Pfam" id="PF10881">
    <property type="entry name" value="DUF2726"/>
    <property type="match status" value="1"/>
</dbReference>
<feature type="domain" description="DUF2726" evidence="2">
    <location>
        <begin position="44"/>
        <end position="163"/>
    </location>
</feature>